<sequence>MNFVIISSSLLFSTVVSVRILKKKHNKWISLLSAIILNTLILIGATWVLYSLNDEAKIFGFGHSGLYVLLFAIPIITWINFLILSFIKKGL</sequence>
<keyword evidence="1" id="KW-0472">Membrane</keyword>
<keyword evidence="1" id="KW-0812">Transmembrane</keyword>
<name>A0ABS4GIU8_9BACL</name>
<evidence type="ECO:0000313" key="3">
    <source>
        <dbReference type="Proteomes" id="UP001519343"/>
    </source>
</evidence>
<gene>
    <name evidence="2" type="ORF">J2Z37_000167</name>
</gene>
<dbReference type="EMBL" id="JAGGKT010000001">
    <property type="protein sequence ID" value="MBP1930180.1"/>
    <property type="molecule type" value="Genomic_DNA"/>
</dbReference>
<accession>A0ABS4GIU8</accession>
<keyword evidence="3" id="KW-1185">Reference proteome</keyword>
<feature type="transmembrane region" description="Helical" evidence="1">
    <location>
        <begin position="64"/>
        <end position="87"/>
    </location>
</feature>
<dbReference type="Proteomes" id="UP001519343">
    <property type="component" value="Unassembled WGS sequence"/>
</dbReference>
<evidence type="ECO:0000313" key="2">
    <source>
        <dbReference type="EMBL" id="MBP1930180.1"/>
    </source>
</evidence>
<dbReference type="RefSeq" id="WP_209807975.1">
    <property type="nucleotide sequence ID" value="NZ_JAGGKT010000001.1"/>
</dbReference>
<comment type="caution">
    <text evidence="2">The sequence shown here is derived from an EMBL/GenBank/DDBJ whole genome shotgun (WGS) entry which is preliminary data.</text>
</comment>
<protein>
    <submittedName>
        <fullName evidence="2">Uncharacterized protein</fullName>
    </submittedName>
</protein>
<proteinExistence type="predicted"/>
<evidence type="ECO:0000256" key="1">
    <source>
        <dbReference type="SAM" id="Phobius"/>
    </source>
</evidence>
<organism evidence="2 3">
    <name type="scientific">Ammoniphilus resinae</name>
    <dbReference type="NCBI Taxonomy" id="861532"/>
    <lineage>
        <taxon>Bacteria</taxon>
        <taxon>Bacillati</taxon>
        <taxon>Bacillota</taxon>
        <taxon>Bacilli</taxon>
        <taxon>Bacillales</taxon>
        <taxon>Paenibacillaceae</taxon>
        <taxon>Aneurinibacillus group</taxon>
        <taxon>Ammoniphilus</taxon>
    </lineage>
</organism>
<keyword evidence="1" id="KW-1133">Transmembrane helix</keyword>
<feature type="transmembrane region" description="Helical" evidence="1">
    <location>
        <begin position="28"/>
        <end position="52"/>
    </location>
</feature>
<reference evidence="2 3" key="1">
    <citation type="submission" date="2021-03" db="EMBL/GenBank/DDBJ databases">
        <title>Genomic Encyclopedia of Type Strains, Phase IV (KMG-IV): sequencing the most valuable type-strain genomes for metagenomic binning, comparative biology and taxonomic classification.</title>
        <authorList>
            <person name="Goeker M."/>
        </authorList>
    </citation>
    <scope>NUCLEOTIDE SEQUENCE [LARGE SCALE GENOMIC DNA]</scope>
    <source>
        <strain evidence="2 3">DSM 24738</strain>
    </source>
</reference>